<comment type="caution">
    <text evidence="2">The sequence shown here is derived from an EMBL/GenBank/DDBJ whole genome shotgun (WGS) entry which is preliminary data.</text>
</comment>
<proteinExistence type="predicted"/>
<protein>
    <submittedName>
        <fullName evidence="2">Uncharacterized protein</fullName>
    </submittedName>
</protein>
<dbReference type="OrthoDB" id="1928087at2759"/>
<evidence type="ECO:0000256" key="1">
    <source>
        <dbReference type="SAM" id="MobiDB-lite"/>
    </source>
</evidence>
<keyword evidence="3" id="KW-1185">Reference proteome</keyword>
<dbReference type="Proteomes" id="UP000269221">
    <property type="component" value="Unassembled WGS sequence"/>
</dbReference>
<accession>A0A3M0JD08</accession>
<gene>
    <name evidence="2" type="ORF">DUI87_24456</name>
</gene>
<dbReference type="EMBL" id="QRBI01000151">
    <property type="protein sequence ID" value="RMB98911.1"/>
    <property type="molecule type" value="Genomic_DNA"/>
</dbReference>
<organism evidence="2 3">
    <name type="scientific">Hirundo rustica rustica</name>
    <dbReference type="NCBI Taxonomy" id="333673"/>
    <lineage>
        <taxon>Eukaryota</taxon>
        <taxon>Metazoa</taxon>
        <taxon>Chordata</taxon>
        <taxon>Craniata</taxon>
        <taxon>Vertebrata</taxon>
        <taxon>Euteleostomi</taxon>
        <taxon>Archelosauria</taxon>
        <taxon>Archosauria</taxon>
        <taxon>Dinosauria</taxon>
        <taxon>Saurischia</taxon>
        <taxon>Theropoda</taxon>
        <taxon>Coelurosauria</taxon>
        <taxon>Aves</taxon>
        <taxon>Neognathae</taxon>
        <taxon>Neoaves</taxon>
        <taxon>Telluraves</taxon>
        <taxon>Australaves</taxon>
        <taxon>Passeriformes</taxon>
        <taxon>Sylvioidea</taxon>
        <taxon>Hirundinidae</taxon>
        <taxon>Hirundo</taxon>
    </lineage>
</organism>
<dbReference type="STRING" id="333673.A0A3M0JD08"/>
<feature type="region of interest" description="Disordered" evidence="1">
    <location>
        <begin position="1"/>
        <end position="48"/>
    </location>
</feature>
<name>A0A3M0JD08_HIRRU</name>
<evidence type="ECO:0000313" key="2">
    <source>
        <dbReference type="EMBL" id="RMB98911.1"/>
    </source>
</evidence>
<dbReference type="AlphaFoldDB" id="A0A3M0JD08"/>
<reference evidence="2 3" key="1">
    <citation type="submission" date="2018-07" db="EMBL/GenBank/DDBJ databases">
        <title>A high quality draft genome assembly of the barn swallow (H. rustica rustica).</title>
        <authorList>
            <person name="Formenti G."/>
            <person name="Chiara M."/>
            <person name="Poveda L."/>
            <person name="Francoijs K.-J."/>
            <person name="Bonisoli-Alquati A."/>
            <person name="Canova L."/>
            <person name="Gianfranceschi L."/>
            <person name="Horner D.S."/>
            <person name="Saino N."/>
        </authorList>
    </citation>
    <scope>NUCLEOTIDE SEQUENCE [LARGE SCALE GENOMIC DNA]</scope>
    <source>
        <strain evidence="2">Chelidonia</strain>
        <tissue evidence="2">Blood</tissue>
    </source>
</reference>
<sequence length="83" mass="8734">MLEKVLRSGAKVSQRHESSPSQDSALERDADAAEGDTPEAHKGSAVYSPSRYSYQGKKILAGAALQTSLPPPSVDAAVPEEIP</sequence>
<evidence type="ECO:0000313" key="3">
    <source>
        <dbReference type="Proteomes" id="UP000269221"/>
    </source>
</evidence>